<dbReference type="InterPro" id="IPR005158">
    <property type="entry name" value="BTAD"/>
</dbReference>
<keyword evidence="2" id="KW-0805">Transcription regulation</keyword>
<feature type="domain" description="OmpR/PhoB-type" evidence="5">
    <location>
        <begin position="24"/>
        <end position="99"/>
    </location>
</feature>
<dbReference type="Gene3D" id="1.10.10.10">
    <property type="entry name" value="Winged helix-like DNA-binding domain superfamily/Winged helix DNA-binding domain"/>
    <property type="match status" value="1"/>
</dbReference>
<keyword evidence="3 7" id="KW-0238">DNA-binding</keyword>
<dbReference type="STRING" id="227316.GA0070604_4014"/>
<organism evidence="7 8">
    <name type="scientific">Micromonospora eburnea</name>
    <dbReference type="NCBI Taxonomy" id="227316"/>
    <lineage>
        <taxon>Bacteria</taxon>
        <taxon>Bacillati</taxon>
        <taxon>Actinomycetota</taxon>
        <taxon>Actinomycetes</taxon>
        <taxon>Micromonosporales</taxon>
        <taxon>Micromonosporaceae</taxon>
        <taxon>Micromonospora</taxon>
    </lineage>
</organism>
<gene>
    <name evidence="7" type="ORF">GA0070604_4014</name>
</gene>
<dbReference type="InterPro" id="IPR036388">
    <property type="entry name" value="WH-like_DNA-bd_sf"/>
</dbReference>
<accession>A0A1C6UYV2</accession>
<protein>
    <submittedName>
        <fullName evidence="7">DNA-binding transcriptional activator of the SARP family</fullName>
    </submittedName>
</protein>
<keyword evidence="4" id="KW-0804">Transcription</keyword>
<dbReference type="InterPro" id="IPR016032">
    <property type="entry name" value="Sig_transdc_resp-reg_C-effctor"/>
</dbReference>
<dbReference type="CDD" id="cd15831">
    <property type="entry name" value="BTAD"/>
    <property type="match status" value="1"/>
</dbReference>
<evidence type="ECO:0000256" key="1">
    <source>
        <dbReference type="ARBA" id="ARBA00005820"/>
    </source>
</evidence>
<reference evidence="8" key="1">
    <citation type="submission" date="2016-06" db="EMBL/GenBank/DDBJ databases">
        <authorList>
            <person name="Varghese N."/>
            <person name="Submissions Spin"/>
        </authorList>
    </citation>
    <scope>NUCLEOTIDE SEQUENCE [LARGE SCALE GENOMIC DNA]</scope>
    <source>
        <strain evidence="8">DSM 44814</strain>
    </source>
</reference>
<dbReference type="SUPFAM" id="SSF48452">
    <property type="entry name" value="TPR-like"/>
    <property type="match status" value="1"/>
</dbReference>
<dbReference type="Pfam" id="PF00486">
    <property type="entry name" value="Trans_reg_C"/>
    <property type="match status" value="1"/>
</dbReference>
<dbReference type="Proteomes" id="UP000199696">
    <property type="component" value="Unassembled WGS sequence"/>
</dbReference>
<keyword evidence="8" id="KW-1185">Reference proteome</keyword>
<evidence type="ECO:0000259" key="5">
    <source>
        <dbReference type="SMART" id="SM00862"/>
    </source>
</evidence>
<dbReference type="InterPro" id="IPR051677">
    <property type="entry name" value="AfsR-DnrI-RedD_regulator"/>
</dbReference>
<feature type="domain" description="Bacterial transcriptional activator" evidence="6">
    <location>
        <begin position="106"/>
        <end position="250"/>
    </location>
</feature>
<dbReference type="Pfam" id="PF03704">
    <property type="entry name" value="BTAD"/>
    <property type="match status" value="1"/>
</dbReference>
<dbReference type="SMART" id="SM01043">
    <property type="entry name" value="BTAD"/>
    <property type="match status" value="1"/>
</dbReference>
<dbReference type="AlphaFoldDB" id="A0A1C6UYV2"/>
<dbReference type="EMBL" id="FMHY01000002">
    <property type="protein sequence ID" value="SCL59255.1"/>
    <property type="molecule type" value="Genomic_DNA"/>
</dbReference>
<proteinExistence type="inferred from homology"/>
<evidence type="ECO:0000256" key="3">
    <source>
        <dbReference type="ARBA" id="ARBA00023125"/>
    </source>
</evidence>
<dbReference type="SMART" id="SM00862">
    <property type="entry name" value="Trans_reg_C"/>
    <property type="match status" value="1"/>
</dbReference>
<comment type="similarity">
    <text evidence="1">Belongs to the AfsR/DnrI/RedD regulatory family.</text>
</comment>
<sequence>MEDRRVSYRLGLLGTLEVWGTRRRAAIGGPRHQSLLAALAARAGSVVATEQLIDDLWPERTPASARQQVQNVVAEIRRAFRLADVPGSPLVSRFPGYLLCFGDDSVDSRRFEAQVADARRHAGQRAYEDAVRVFRTADALWRGPAFQGISGRAVRAEAKRLEEVRLDAAEERLDLELALGRHRELIAELSQLTILHPLRERAWGQLMVALYRSGRQAEALNAYTRARRTLGDELGIDPCRELQDLAGAILRGEVCRSAWQSHRR</sequence>
<dbReference type="GO" id="GO:0003677">
    <property type="term" value="F:DNA binding"/>
    <property type="evidence" value="ECO:0007669"/>
    <property type="project" value="UniProtKB-KW"/>
</dbReference>
<evidence type="ECO:0000259" key="6">
    <source>
        <dbReference type="SMART" id="SM01043"/>
    </source>
</evidence>
<evidence type="ECO:0000256" key="4">
    <source>
        <dbReference type="ARBA" id="ARBA00023163"/>
    </source>
</evidence>
<evidence type="ECO:0000313" key="7">
    <source>
        <dbReference type="EMBL" id="SCL59255.1"/>
    </source>
</evidence>
<dbReference type="InterPro" id="IPR011990">
    <property type="entry name" value="TPR-like_helical_dom_sf"/>
</dbReference>
<dbReference type="InterPro" id="IPR001867">
    <property type="entry name" value="OmpR/PhoB-type_DNA-bd"/>
</dbReference>
<dbReference type="GO" id="GO:0000160">
    <property type="term" value="P:phosphorelay signal transduction system"/>
    <property type="evidence" value="ECO:0007669"/>
    <property type="project" value="InterPro"/>
</dbReference>
<name>A0A1C6UYV2_9ACTN</name>
<evidence type="ECO:0000256" key="2">
    <source>
        <dbReference type="ARBA" id="ARBA00023015"/>
    </source>
</evidence>
<dbReference type="SUPFAM" id="SSF46894">
    <property type="entry name" value="C-terminal effector domain of the bipartite response regulators"/>
    <property type="match status" value="1"/>
</dbReference>
<dbReference type="GO" id="GO:0006355">
    <property type="term" value="P:regulation of DNA-templated transcription"/>
    <property type="evidence" value="ECO:0007669"/>
    <property type="project" value="InterPro"/>
</dbReference>
<dbReference type="PANTHER" id="PTHR35807">
    <property type="entry name" value="TRANSCRIPTIONAL REGULATOR REDD-RELATED"/>
    <property type="match status" value="1"/>
</dbReference>
<evidence type="ECO:0000313" key="8">
    <source>
        <dbReference type="Proteomes" id="UP000199696"/>
    </source>
</evidence>
<dbReference type="Gene3D" id="1.25.40.10">
    <property type="entry name" value="Tetratricopeptide repeat domain"/>
    <property type="match status" value="1"/>
</dbReference>
<dbReference type="PANTHER" id="PTHR35807:SF1">
    <property type="entry name" value="TRANSCRIPTIONAL REGULATOR REDD"/>
    <property type="match status" value="1"/>
</dbReference>